<dbReference type="Proteomes" id="UP000297982">
    <property type="component" value="Unassembled WGS sequence"/>
</dbReference>
<reference evidence="1 2" key="1">
    <citation type="journal article" date="2003" name="Int. J. Syst. Evol. Microbiol.">
        <title>Halobacillus salinus sp. nov., isolated from a salt lake on the coast of the East Sea in Korea.</title>
        <authorList>
            <person name="Yoon J.H."/>
            <person name="Kang K.H."/>
            <person name="Park Y.H."/>
        </authorList>
    </citation>
    <scope>NUCLEOTIDE SEQUENCE [LARGE SCALE GENOMIC DNA]</scope>
    <source>
        <strain evidence="1 2">HSL-3</strain>
    </source>
</reference>
<dbReference type="EMBL" id="SRJC01000004">
    <property type="protein sequence ID" value="TGB02031.1"/>
    <property type="molecule type" value="Genomic_DNA"/>
</dbReference>
<dbReference type="InterPro" id="IPR025062">
    <property type="entry name" value="DUF4003"/>
</dbReference>
<organism evidence="1 2">
    <name type="scientific">Halobacillus salinus</name>
    <dbReference type="NCBI Taxonomy" id="192814"/>
    <lineage>
        <taxon>Bacteria</taxon>
        <taxon>Bacillati</taxon>
        <taxon>Bacillota</taxon>
        <taxon>Bacilli</taxon>
        <taxon>Bacillales</taxon>
        <taxon>Bacillaceae</taxon>
        <taxon>Halobacillus</taxon>
    </lineage>
</organism>
<evidence type="ECO:0000313" key="2">
    <source>
        <dbReference type="Proteomes" id="UP000297982"/>
    </source>
</evidence>
<protein>
    <submittedName>
        <fullName evidence="1">DUF4003 domain-containing protein</fullName>
    </submittedName>
</protein>
<dbReference type="Pfam" id="PF13170">
    <property type="entry name" value="DUF4003"/>
    <property type="match status" value="1"/>
</dbReference>
<dbReference type="OrthoDB" id="1778393at2"/>
<dbReference type="RefSeq" id="WP_079477299.1">
    <property type="nucleotide sequence ID" value="NZ_FVYZ01000002.1"/>
</dbReference>
<dbReference type="AlphaFoldDB" id="A0A4Z0GWK8"/>
<dbReference type="STRING" id="192814.GCA_900166575_03882"/>
<keyword evidence="2" id="KW-1185">Reference proteome</keyword>
<name>A0A4Z0GWK8_9BACI</name>
<sequence>MSVQEKAQRMIDIFSEMNDKNKWTDDRILMMAASVYVVKNREFDAERYTDLCEYIKQESGAFSYLRSTIRFSVAAWLDTRFDDPREAFQTYNRVYDRMIEKGFKRTTFTYIAALVMLQDDESELDECMDRSLTVYERMRSEHPFITSKDDYPLAVLLAQQEGEIDTLIYRMEEIYSGLNANGFWKGNNLQFISQMLSLDTIHDAETLVNRATHLSDQLKNASLKTKSMHYPEIGMLTLTDETDRLEDIRMIRDQLNGEKKYRWHRDLNYKLAVQLVVSESLQEDSVAEAGLFTSMEVIMQAQQTAIMAGAVGAAAASNGGA</sequence>
<comment type="caution">
    <text evidence="1">The sequence shown here is derived from an EMBL/GenBank/DDBJ whole genome shotgun (WGS) entry which is preliminary data.</text>
</comment>
<evidence type="ECO:0000313" key="1">
    <source>
        <dbReference type="EMBL" id="TGB02031.1"/>
    </source>
</evidence>
<gene>
    <name evidence="1" type="ORF">E4663_15485</name>
</gene>
<proteinExistence type="predicted"/>
<accession>A0A4Z0GWK8</accession>